<dbReference type="AlphaFoldDB" id="A0A9E7PR16"/>
<keyword evidence="1" id="KW-0812">Transmembrane</keyword>
<dbReference type="Proteomes" id="UP001060368">
    <property type="component" value="Chromosome"/>
</dbReference>
<proteinExistence type="predicted"/>
<name>A0A9E7PR16_9EURY</name>
<evidence type="ECO:0000256" key="1">
    <source>
        <dbReference type="SAM" id="Phobius"/>
    </source>
</evidence>
<accession>A0A9E7PR16</accession>
<dbReference type="KEGG" id="mend:L6E24_11165"/>
<dbReference type="GeneID" id="74308268"/>
<reference evidence="2" key="1">
    <citation type="submission" date="2022-04" db="EMBL/GenBank/DDBJ databases">
        <title>Complete genome of Methanoplanus endosymbiosus DSM 3599.</title>
        <authorList>
            <person name="Chen S.-C."/>
            <person name="You Y.-T."/>
            <person name="Zhou Y.-Z."/>
            <person name="Lai M.-C."/>
        </authorList>
    </citation>
    <scope>NUCLEOTIDE SEQUENCE</scope>
    <source>
        <strain evidence="2">DSM 3599</strain>
    </source>
</reference>
<evidence type="ECO:0000313" key="2">
    <source>
        <dbReference type="EMBL" id="UUX91912.1"/>
    </source>
</evidence>
<protein>
    <submittedName>
        <fullName evidence="2">Uncharacterized protein</fullName>
    </submittedName>
</protein>
<keyword evidence="3" id="KW-1185">Reference proteome</keyword>
<keyword evidence="1" id="KW-1133">Transmembrane helix</keyword>
<gene>
    <name evidence="2" type="ORF">L6E24_11165</name>
</gene>
<organism evidence="2 3">
    <name type="scientific">Methanoplanus endosymbiosus</name>
    <dbReference type="NCBI Taxonomy" id="33865"/>
    <lineage>
        <taxon>Archaea</taxon>
        <taxon>Methanobacteriati</taxon>
        <taxon>Methanobacteriota</taxon>
        <taxon>Stenosarchaea group</taxon>
        <taxon>Methanomicrobia</taxon>
        <taxon>Methanomicrobiales</taxon>
        <taxon>Methanomicrobiaceae</taxon>
        <taxon>Methanoplanus</taxon>
    </lineage>
</organism>
<dbReference type="RefSeq" id="WP_257742063.1">
    <property type="nucleotide sequence ID" value="NZ_CP096115.1"/>
</dbReference>
<sequence>MESNTRASRAGGILLIAVLVILALLFVLYFLEFILLGAFIALVVVLLITIAACFLTGIIAIPMYIMKDTTTKAGDYSMDSVKSVEGEKKRKEE</sequence>
<feature type="transmembrane region" description="Helical" evidence="1">
    <location>
        <begin position="37"/>
        <end position="65"/>
    </location>
</feature>
<evidence type="ECO:0000313" key="3">
    <source>
        <dbReference type="Proteomes" id="UP001060368"/>
    </source>
</evidence>
<dbReference type="EMBL" id="CP096115">
    <property type="protein sequence ID" value="UUX91912.1"/>
    <property type="molecule type" value="Genomic_DNA"/>
</dbReference>
<keyword evidence="1" id="KW-0472">Membrane</keyword>
<feature type="transmembrane region" description="Helical" evidence="1">
    <location>
        <begin position="12"/>
        <end position="31"/>
    </location>
</feature>